<evidence type="ECO:0000256" key="2">
    <source>
        <dbReference type="ARBA" id="ARBA00023125"/>
    </source>
</evidence>
<dbReference type="AlphaFoldDB" id="A0A7H0SSH8"/>
<dbReference type="InterPro" id="IPR013762">
    <property type="entry name" value="Integrase-like_cat_sf"/>
</dbReference>
<dbReference type="GO" id="GO:0003677">
    <property type="term" value="F:DNA binding"/>
    <property type="evidence" value="ECO:0007669"/>
    <property type="project" value="UniProtKB-UniRule"/>
</dbReference>
<dbReference type="EMBL" id="CP046884">
    <property type="protein sequence ID" value="QNQ91503.1"/>
    <property type="molecule type" value="Genomic_DNA"/>
</dbReference>
<dbReference type="SUPFAM" id="SSF56349">
    <property type="entry name" value="DNA breaking-rejoining enzymes"/>
    <property type="match status" value="1"/>
</dbReference>
<dbReference type="InterPro" id="IPR010998">
    <property type="entry name" value="Integrase_recombinase_N"/>
</dbReference>
<proteinExistence type="inferred from homology"/>
<keyword evidence="2 4" id="KW-0238">DNA-binding</keyword>
<organism evidence="7 8">
    <name type="scientific">Corynebacterium poyangense</name>
    <dbReference type="NCBI Taxonomy" id="2684405"/>
    <lineage>
        <taxon>Bacteria</taxon>
        <taxon>Bacillati</taxon>
        <taxon>Actinomycetota</taxon>
        <taxon>Actinomycetes</taxon>
        <taxon>Mycobacteriales</taxon>
        <taxon>Corynebacteriaceae</taxon>
        <taxon>Corynebacterium</taxon>
    </lineage>
</organism>
<evidence type="ECO:0000313" key="8">
    <source>
        <dbReference type="Proteomes" id="UP000516320"/>
    </source>
</evidence>
<dbReference type="InterPro" id="IPR011010">
    <property type="entry name" value="DNA_brk_join_enz"/>
</dbReference>
<evidence type="ECO:0000259" key="5">
    <source>
        <dbReference type="PROSITE" id="PS51898"/>
    </source>
</evidence>
<dbReference type="PROSITE" id="PS51898">
    <property type="entry name" value="TYR_RECOMBINASE"/>
    <property type="match status" value="1"/>
</dbReference>
<keyword evidence="3" id="KW-0233">DNA recombination</keyword>
<evidence type="ECO:0000313" key="7">
    <source>
        <dbReference type="EMBL" id="QNQ91503.1"/>
    </source>
</evidence>
<dbReference type="Pfam" id="PF00589">
    <property type="entry name" value="Phage_integrase"/>
    <property type="match status" value="1"/>
</dbReference>
<gene>
    <name evidence="7" type="ORF">GP475_09715</name>
</gene>
<keyword evidence="8" id="KW-1185">Reference proteome</keyword>
<sequence>MIMSTFSVLLDQWKDELVAAGRSPGTIAMRMSYARRCLVSIGKPVELIERADVIRWLASGGWGPDARACAAASVKGFFTFLVDTRVIADNPATNLPRISRPRAVPRPAADAVISDALAAADPKIRLAIELMATTGLRRAEVARVKASDVEPVGRGWMIRVKGKGGHVRRVPCLPGLARRISATGGYLFPGYDDGHISPGWLGKLVGRVLPEGVTPHMLRHRFASIAYMEGGHDLRAVQALLGHASIATTQIYTATCDRDVRAAACAAWKVSA</sequence>
<dbReference type="GO" id="GO:0006310">
    <property type="term" value="P:DNA recombination"/>
    <property type="evidence" value="ECO:0007669"/>
    <property type="project" value="UniProtKB-KW"/>
</dbReference>
<evidence type="ECO:0000256" key="3">
    <source>
        <dbReference type="ARBA" id="ARBA00023172"/>
    </source>
</evidence>
<dbReference type="GO" id="GO:0015074">
    <property type="term" value="P:DNA integration"/>
    <property type="evidence" value="ECO:0007669"/>
    <property type="project" value="InterPro"/>
</dbReference>
<dbReference type="Proteomes" id="UP000516320">
    <property type="component" value="Chromosome"/>
</dbReference>
<name>A0A7H0SSH8_9CORY</name>
<evidence type="ECO:0000256" key="4">
    <source>
        <dbReference type="PROSITE-ProRule" id="PRU01248"/>
    </source>
</evidence>
<reference evidence="7 8" key="1">
    <citation type="submission" date="2019-12" db="EMBL/GenBank/DDBJ databases">
        <title>Corynebacterium sp. nov., isolated from feces of the Anser Albifrons in China.</title>
        <authorList>
            <person name="Liu Q."/>
        </authorList>
    </citation>
    <scope>NUCLEOTIDE SEQUENCE [LARGE SCALE GENOMIC DNA]</scope>
    <source>
        <strain evidence="7 8">4H37-19</strain>
    </source>
</reference>
<feature type="domain" description="Core-binding (CB)" evidence="6">
    <location>
        <begin position="4"/>
        <end position="82"/>
    </location>
</feature>
<evidence type="ECO:0000256" key="1">
    <source>
        <dbReference type="ARBA" id="ARBA00008857"/>
    </source>
</evidence>
<evidence type="ECO:0000259" key="6">
    <source>
        <dbReference type="PROSITE" id="PS51900"/>
    </source>
</evidence>
<feature type="domain" description="Tyr recombinase" evidence="5">
    <location>
        <begin position="99"/>
        <end position="265"/>
    </location>
</feature>
<dbReference type="PANTHER" id="PTHR30349">
    <property type="entry name" value="PHAGE INTEGRASE-RELATED"/>
    <property type="match status" value="1"/>
</dbReference>
<dbReference type="PROSITE" id="PS51900">
    <property type="entry name" value="CB"/>
    <property type="match status" value="1"/>
</dbReference>
<dbReference type="Gene3D" id="1.10.443.10">
    <property type="entry name" value="Intergrase catalytic core"/>
    <property type="match status" value="1"/>
</dbReference>
<dbReference type="PANTHER" id="PTHR30349:SF64">
    <property type="entry name" value="PROPHAGE INTEGRASE INTD-RELATED"/>
    <property type="match status" value="1"/>
</dbReference>
<dbReference type="InterPro" id="IPR044068">
    <property type="entry name" value="CB"/>
</dbReference>
<dbReference type="Gene3D" id="1.10.150.130">
    <property type="match status" value="1"/>
</dbReference>
<dbReference type="InterPro" id="IPR002104">
    <property type="entry name" value="Integrase_catalytic"/>
</dbReference>
<dbReference type="KEGG" id="cpoy:GP475_09715"/>
<accession>A0A7H0SSH8</accession>
<dbReference type="InterPro" id="IPR050090">
    <property type="entry name" value="Tyrosine_recombinase_XerCD"/>
</dbReference>
<protein>
    <submittedName>
        <fullName evidence="7">Tyrosine-type recombinase/integrase</fullName>
    </submittedName>
</protein>
<comment type="similarity">
    <text evidence="1">Belongs to the 'phage' integrase family.</text>
</comment>